<proteinExistence type="predicted"/>
<gene>
    <name evidence="1" type="ORF">L2689_02085</name>
</gene>
<protein>
    <submittedName>
        <fullName evidence="1">Uncharacterized protein</fullName>
    </submittedName>
</protein>
<name>A0ABT0KX43_9GAMM</name>
<comment type="caution">
    <text evidence="1">The sequence shown here is derived from an EMBL/GenBank/DDBJ whole genome shotgun (WGS) entry which is preliminary data.</text>
</comment>
<accession>A0ABT0KX43</accession>
<keyword evidence="2" id="KW-1185">Reference proteome</keyword>
<sequence length="111" mass="13030">MLDRKQNYFEKLFSQFKASQNEEFAYQQVLEVYLYRKPAKKQQGVPTVSREDCFWHSTFIDDFPPHLFESDDFILALARYFAQDTASNPKFISMVINSGALSVLLVPEPFY</sequence>
<evidence type="ECO:0000313" key="1">
    <source>
        <dbReference type="EMBL" id="MCL1116033.1"/>
    </source>
</evidence>
<evidence type="ECO:0000313" key="2">
    <source>
        <dbReference type="Proteomes" id="UP001203212"/>
    </source>
</evidence>
<dbReference type="Proteomes" id="UP001203212">
    <property type="component" value="Unassembled WGS sequence"/>
</dbReference>
<dbReference type="RefSeq" id="WP_188839722.1">
    <property type="nucleotide sequence ID" value="NZ_BMOT01000001.1"/>
</dbReference>
<dbReference type="EMBL" id="JAKILK010000001">
    <property type="protein sequence ID" value="MCL1116033.1"/>
    <property type="molecule type" value="Genomic_DNA"/>
</dbReference>
<organism evidence="1 2">
    <name type="scientific">Shewanella aestuarii</name>
    <dbReference type="NCBI Taxonomy" id="1028752"/>
    <lineage>
        <taxon>Bacteria</taxon>
        <taxon>Pseudomonadati</taxon>
        <taxon>Pseudomonadota</taxon>
        <taxon>Gammaproteobacteria</taxon>
        <taxon>Alteromonadales</taxon>
        <taxon>Shewanellaceae</taxon>
        <taxon>Shewanella</taxon>
    </lineage>
</organism>
<reference evidence="1 2" key="1">
    <citation type="submission" date="2022-01" db="EMBL/GenBank/DDBJ databases">
        <title>Whole genome-based taxonomy of the Shewanellaceae.</title>
        <authorList>
            <person name="Martin-Rodriguez A.J."/>
        </authorList>
    </citation>
    <scope>NUCLEOTIDE SEQUENCE [LARGE SCALE GENOMIC DNA]</scope>
    <source>
        <strain evidence="1 2">JCM 17801</strain>
    </source>
</reference>